<evidence type="ECO:0000259" key="4">
    <source>
        <dbReference type="Pfam" id="PF12146"/>
    </source>
</evidence>
<dbReference type="Proteomes" id="UP000247922">
    <property type="component" value="Unassembled WGS sequence"/>
</dbReference>
<keyword evidence="6" id="KW-1185">Reference proteome</keyword>
<feature type="active site" description="Charge relay system" evidence="2">
    <location>
        <position position="206"/>
    </location>
</feature>
<dbReference type="PIRSF" id="PIRSF017388">
    <property type="entry name" value="Esterase_lipase"/>
    <property type="match status" value="1"/>
</dbReference>
<sequence>MIGVLLLHGFTGGPHELEPLTTFFQDTTDWDVVVPTLPGHGLDLQLAGHSYEEWIETAEEAFLALQDRVDKIFLVGFSMGGMIAGYLAGKYHVDKLIMLSPSRKYLDLKQMTEKASQLLKDSLVGELEENFTYKMYQHKRGKIPVKSYIEFMKCMEVTKSYLKKIDAEVLVLQGIQDGLVPYQSSHELDREIPGDIEVIYYSDSTHMIILGDDKKRVIHAVYTFLTRPNERNIVSSKAHPLNRLFRSRFK</sequence>
<feature type="binding site" evidence="3">
    <location>
        <position position="10"/>
    </location>
    <ligand>
        <name>substrate</name>
    </ligand>
</feature>
<reference evidence="5 6" key="1">
    <citation type="submission" date="2018-05" db="EMBL/GenBank/DDBJ databases">
        <title>Genomic Encyclopedia of Type Strains, Phase IV (KMG-IV): sequencing the most valuable type-strain genomes for metagenomic binning, comparative biology and taxonomic classification.</title>
        <authorList>
            <person name="Goeker M."/>
        </authorList>
    </citation>
    <scope>NUCLEOTIDE SEQUENCE [LARGE SCALE GENOMIC DNA]</scope>
    <source>
        <strain evidence="5 6">DSM 22440</strain>
    </source>
</reference>
<evidence type="ECO:0000256" key="1">
    <source>
        <dbReference type="ARBA" id="ARBA00022801"/>
    </source>
</evidence>
<dbReference type="GO" id="GO:0016020">
    <property type="term" value="C:membrane"/>
    <property type="evidence" value="ECO:0007669"/>
    <property type="project" value="TreeGrafter"/>
</dbReference>
<organism evidence="5 6">
    <name type="scientific">Streptohalobacillus salinus</name>
    <dbReference type="NCBI Taxonomy" id="621096"/>
    <lineage>
        <taxon>Bacteria</taxon>
        <taxon>Bacillati</taxon>
        <taxon>Bacillota</taxon>
        <taxon>Bacilli</taxon>
        <taxon>Bacillales</taxon>
        <taxon>Bacillaceae</taxon>
        <taxon>Streptohalobacillus</taxon>
    </lineage>
</organism>
<gene>
    <name evidence="5" type="ORF">DES38_11029</name>
</gene>
<dbReference type="InterPro" id="IPR029058">
    <property type="entry name" value="AB_hydrolase_fold"/>
</dbReference>
<feature type="active site" description="Nucleophile" evidence="2">
    <location>
        <position position="78"/>
    </location>
</feature>
<dbReference type="Pfam" id="PF12146">
    <property type="entry name" value="Hydrolase_4"/>
    <property type="match status" value="1"/>
</dbReference>
<dbReference type="AlphaFoldDB" id="A0A2V3W7N3"/>
<dbReference type="PANTHER" id="PTHR43798">
    <property type="entry name" value="MONOACYLGLYCEROL LIPASE"/>
    <property type="match status" value="1"/>
</dbReference>
<dbReference type="InterPro" id="IPR050266">
    <property type="entry name" value="AB_hydrolase_sf"/>
</dbReference>
<dbReference type="InterPro" id="IPR012354">
    <property type="entry name" value="Esterase_lipase"/>
</dbReference>
<feature type="binding site" evidence="3">
    <location>
        <position position="79"/>
    </location>
    <ligand>
        <name>substrate</name>
    </ligand>
</feature>
<comment type="caution">
    <text evidence="5">The sequence shown here is derived from an EMBL/GenBank/DDBJ whole genome shotgun (WGS) entry which is preliminary data.</text>
</comment>
<dbReference type="SUPFAM" id="SSF53474">
    <property type="entry name" value="alpha/beta-Hydrolases"/>
    <property type="match status" value="1"/>
</dbReference>
<accession>A0A2V3W7N3</accession>
<evidence type="ECO:0000256" key="2">
    <source>
        <dbReference type="PIRSR" id="PIRSR017388-1"/>
    </source>
</evidence>
<evidence type="ECO:0000313" key="6">
    <source>
        <dbReference type="Proteomes" id="UP000247922"/>
    </source>
</evidence>
<dbReference type="Gene3D" id="3.40.50.1820">
    <property type="entry name" value="alpha/beta hydrolase"/>
    <property type="match status" value="1"/>
</dbReference>
<feature type="domain" description="Serine aminopeptidase S33" evidence="4">
    <location>
        <begin position="4"/>
        <end position="209"/>
    </location>
</feature>
<keyword evidence="1" id="KW-0378">Hydrolase</keyword>
<dbReference type="OrthoDB" id="9786110at2"/>
<evidence type="ECO:0000313" key="5">
    <source>
        <dbReference type="EMBL" id="PXW89168.1"/>
    </source>
</evidence>
<feature type="active site" description="Charge relay system" evidence="2">
    <location>
        <position position="177"/>
    </location>
</feature>
<dbReference type="PANTHER" id="PTHR43798:SF31">
    <property type="entry name" value="AB HYDROLASE SUPERFAMILY PROTEIN YCLE"/>
    <property type="match status" value="1"/>
</dbReference>
<dbReference type="InterPro" id="IPR022742">
    <property type="entry name" value="Hydrolase_4"/>
</dbReference>
<dbReference type="RefSeq" id="WP_110251723.1">
    <property type="nucleotide sequence ID" value="NZ_QJJR01000010.1"/>
</dbReference>
<evidence type="ECO:0000256" key="3">
    <source>
        <dbReference type="PIRSR" id="PIRSR017388-2"/>
    </source>
</evidence>
<dbReference type="EMBL" id="QJJR01000010">
    <property type="protein sequence ID" value="PXW89168.1"/>
    <property type="molecule type" value="Genomic_DNA"/>
</dbReference>
<proteinExistence type="predicted"/>
<protein>
    <submittedName>
        <fullName evidence="5">Esterase/lipase</fullName>
    </submittedName>
</protein>
<name>A0A2V3W7N3_9BACI</name>
<dbReference type="GO" id="GO:0052689">
    <property type="term" value="F:carboxylic ester hydrolase activity"/>
    <property type="evidence" value="ECO:0007669"/>
    <property type="project" value="InterPro"/>
</dbReference>